<gene>
    <name evidence="1" type="ORF">BV133_3039</name>
</gene>
<evidence type="ECO:0000313" key="1">
    <source>
        <dbReference type="EMBL" id="BAS00633.1"/>
    </source>
</evidence>
<reference evidence="1" key="1">
    <citation type="journal article" date="2015" name="Genome Announc.">
        <title>Complete Genome Sequence of the Bacteriochlorophyll b-Producing Photosynthetic Bacterium Blastochloris viridis.</title>
        <authorList>
            <person name="Tsukatani Y."/>
            <person name="Hirose Y."/>
            <person name="Harada J."/>
            <person name="Misawa N."/>
            <person name="Mori K."/>
            <person name="Inoue K."/>
            <person name="Tamiaki H."/>
        </authorList>
    </citation>
    <scope>NUCLEOTIDE SEQUENCE [LARGE SCALE GENOMIC DNA]</scope>
    <source>
        <strain evidence="1">DSM 133</strain>
    </source>
</reference>
<dbReference type="AlphaFoldDB" id="A0A182D719"/>
<proteinExistence type="predicted"/>
<organism evidence="1">
    <name type="scientific">Blastochloris viridis</name>
    <name type="common">Rhodopseudomonas viridis</name>
    <dbReference type="NCBI Taxonomy" id="1079"/>
    <lineage>
        <taxon>Bacteria</taxon>
        <taxon>Pseudomonadati</taxon>
        <taxon>Pseudomonadota</taxon>
        <taxon>Alphaproteobacteria</taxon>
        <taxon>Hyphomicrobiales</taxon>
        <taxon>Blastochloridaceae</taxon>
        <taxon>Blastochloris</taxon>
    </lineage>
</organism>
<sequence length="56" mass="6407">MDIYDRFSCPSDHLRLTFRCVVRQGNIDQKSPESLPQRVHACWLQPEAPVAPQAAQ</sequence>
<protein>
    <submittedName>
        <fullName evidence="1">Uncharacterized protein</fullName>
    </submittedName>
</protein>
<accession>A0A182D719</accession>
<name>A0A182D719_BLAVI</name>
<dbReference type="EMBL" id="AP014854">
    <property type="protein sequence ID" value="BAS00633.1"/>
    <property type="molecule type" value="Genomic_DNA"/>
</dbReference>